<keyword evidence="1" id="KW-0812">Transmembrane</keyword>
<dbReference type="EMBL" id="CP131061">
    <property type="protein sequence ID" value="WNY26833.1"/>
    <property type="molecule type" value="Genomic_DNA"/>
</dbReference>
<organism evidence="2 3">
    <name type="scientific">Methanolapillus ohkumae</name>
    <dbReference type="NCBI Taxonomy" id="3028298"/>
    <lineage>
        <taxon>Archaea</taxon>
        <taxon>Methanobacteriati</taxon>
        <taxon>Methanobacteriota</taxon>
        <taxon>Stenosarchaea group</taxon>
        <taxon>Methanomicrobia</taxon>
        <taxon>Methanosarcinales</taxon>
        <taxon>Methanosarcinaceae</taxon>
        <taxon>Methanolapillus</taxon>
    </lineage>
</organism>
<dbReference type="AlphaFoldDB" id="A0AA96V670"/>
<protein>
    <submittedName>
        <fullName evidence="2">Uncharacterized protein</fullName>
    </submittedName>
</protein>
<feature type="transmembrane region" description="Helical" evidence="1">
    <location>
        <begin position="6"/>
        <end position="30"/>
    </location>
</feature>
<name>A0AA96V670_9EURY</name>
<proteinExistence type="predicted"/>
<accession>A0AA96V670</accession>
<keyword evidence="1" id="KW-0472">Membrane</keyword>
<evidence type="ECO:0000313" key="2">
    <source>
        <dbReference type="EMBL" id="WNY26833.1"/>
    </source>
</evidence>
<keyword evidence="1" id="KW-1133">Transmembrane helix</keyword>
<gene>
    <name evidence="2" type="ORF">MsAm2_06130</name>
</gene>
<sequence length="67" mass="7677">MNFNFVRYVIILIFISELLIFISELLIFIFRLFSIQPLVATETVAGRMTFECKVYPGENTQTIAPSG</sequence>
<keyword evidence="3" id="KW-1185">Reference proteome</keyword>
<reference evidence="2 3" key="1">
    <citation type="submission" date="2023-07" db="EMBL/GenBank/DDBJ databases">
        <title>Closed genome sequence of Methanosarcinaceae archaeon Am2.</title>
        <authorList>
            <person name="Poehlein A."/>
            <person name="Protasov E."/>
            <person name="Platt K."/>
            <person name="Reeh H."/>
            <person name="Daniel R."/>
            <person name="Brune A."/>
        </authorList>
    </citation>
    <scope>NUCLEOTIDE SEQUENCE [LARGE SCALE GENOMIC DNA]</scope>
    <source>
        <strain evidence="2 3">Am2</strain>
    </source>
</reference>
<evidence type="ECO:0000256" key="1">
    <source>
        <dbReference type="SAM" id="Phobius"/>
    </source>
</evidence>
<dbReference type="Proteomes" id="UP001304970">
    <property type="component" value="Chromosome"/>
</dbReference>
<evidence type="ECO:0000313" key="3">
    <source>
        <dbReference type="Proteomes" id="UP001304970"/>
    </source>
</evidence>